<dbReference type="EMBL" id="BKCP01004960">
    <property type="protein sequence ID" value="GER35078.1"/>
    <property type="molecule type" value="Genomic_DNA"/>
</dbReference>
<dbReference type="PROSITE" id="PS00107">
    <property type="entry name" value="PROTEIN_KINASE_ATP"/>
    <property type="match status" value="1"/>
</dbReference>
<keyword evidence="16" id="KW-0325">Glycoprotein</keyword>
<dbReference type="PROSITE" id="PS50011">
    <property type="entry name" value="PROTEIN_KINASE_DOM"/>
    <property type="match status" value="1"/>
</dbReference>
<dbReference type="SUPFAM" id="SSF52058">
    <property type="entry name" value="L domain-like"/>
    <property type="match status" value="2"/>
</dbReference>
<dbReference type="InterPro" id="IPR050647">
    <property type="entry name" value="Plant_LRR-RLKs"/>
</dbReference>
<dbReference type="GO" id="GO:0006952">
    <property type="term" value="P:defense response"/>
    <property type="evidence" value="ECO:0007669"/>
    <property type="project" value="UniProtKB-ARBA"/>
</dbReference>
<evidence type="ECO:0000256" key="10">
    <source>
        <dbReference type="ARBA" id="ARBA00022737"/>
    </source>
</evidence>
<dbReference type="SUPFAM" id="SSF56112">
    <property type="entry name" value="Protein kinase-like (PK-like)"/>
    <property type="match status" value="1"/>
</dbReference>
<dbReference type="InterPro" id="IPR001245">
    <property type="entry name" value="Ser-Thr/Tyr_kinase_cat_dom"/>
</dbReference>
<feature type="signal peptide" evidence="21">
    <location>
        <begin position="1"/>
        <end position="19"/>
    </location>
</feature>
<dbReference type="InterPro" id="IPR032675">
    <property type="entry name" value="LRR_dom_sf"/>
</dbReference>
<dbReference type="FunFam" id="3.80.10.10:FF:000233">
    <property type="entry name" value="Leucine-rich repeat receptor-like protein kinase TDR"/>
    <property type="match status" value="1"/>
</dbReference>
<dbReference type="PANTHER" id="PTHR48056">
    <property type="entry name" value="LRR RECEPTOR-LIKE SERINE/THREONINE-PROTEIN KINASE-RELATED"/>
    <property type="match status" value="1"/>
</dbReference>
<keyword evidence="6" id="KW-0433">Leucine-rich repeat</keyword>
<evidence type="ECO:0000256" key="6">
    <source>
        <dbReference type="ARBA" id="ARBA00022614"/>
    </source>
</evidence>
<dbReference type="Gene3D" id="3.30.200.20">
    <property type="entry name" value="Phosphorylase Kinase, domain 1"/>
    <property type="match status" value="1"/>
</dbReference>
<evidence type="ECO:0000256" key="20">
    <source>
        <dbReference type="SAM" id="Phobius"/>
    </source>
</evidence>
<dbReference type="PROSITE" id="PS51450">
    <property type="entry name" value="LRR"/>
    <property type="match status" value="1"/>
</dbReference>
<keyword evidence="13 19" id="KW-0067">ATP-binding</keyword>
<dbReference type="Gene3D" id="3.80.10.10">
    <property type="entry name" value="Ribonuclease Inhibitor"/>
    <property type="match status" value="4"/>
</dbReference>
<evidence type="ECO:0000256" key="15">
    <source>
        <dbReference type="ARBA" id="ARBA00023136"/>
    </source>
</evidence>
<evidence type="ECO:0000256" key="4">
    <source>
        <dbReference type="ARBA" id="ARBA00012513"/>
    </source>
</evidence>
<keyword evidence="15 20" id="KW-0472">Membrane</keyword>
<dbReference type="Pfam" id="PF23598">
    <property type="entry name" value="LRR_14"/>
    <property type="match status" value="1"/>
</dbReference>
<evidence type="ECO:0000256" key="1">
    <source>
        <dbReference type="ARBA" id="ARBA00004251"/>
    </source>
</evidence>
<dbReference type="GO" id="GO:0033612">
    <property type="term" value="F:receptor serine/threonine kinase binding"/>
    <property type="evidence" value="ECO:0007669"/>
    <property type="project" value="TreeGrafter"/>
</dbReference>
<evidence type="ECO:0000256" key="13">
    <source>
        <dbReference type="ARBA" id="ARBA00022840"/>
    </source>
</evidence>
<dbReference type="AlphaFoldDB" id="A0A5A7PQY0"/>
<dbReference type="Gene3D" id="1.10.510.10">
    <property type="entry name" value="Transferase(Phosphotransferase) domain 1"/>
    <property type="match status" value="1"/>
</dbReference>
<dbReference type="GO" id="GO:0004674">
    <property type="term" value="F:protein serine/threonine kinase activity"/>
    <property type="evidence" value="ECO:0007669"/>
    <property type="project" value="UniProtKB-KW"/>
</dbReference>
<dbReference type="FunFam" id="3.80.10.10:FF:000275">
    <property type="entry name" value="Leucine-rich repeat receptor-like protein kinase"/>
    <property type="match status" value="1"/>
</dbReference>
<feature type="binding site" evidence="19">
    <location>
        <position position="741"/>
    </location>
    <ligand>
        <name>ATP</name>
        <dbReference type="ChEBI" id="CHEBI:30616"/>
    </ligand>
</feature>
<gene>
    <name evidence="23" type="ORF">STAS_11338</name>
</gene>
<dbReference type="GO" id="GO:0051707">
    <property type="term" value="P:response to other organism"/>
    <property type="evidence" value="ECO:0007669"/>
    <property type="project" value="UniProtKB-ARBA"/>
</dbReference>
<evidence type="ECO:0000256" key="9">
    <source>
        <dbReference type="ARBA" id="ARBA00022729"/>
    </source>
</evidence>
<comment type="similarity">
    <text evidence="2">Belongs to the protein kinase superfamily. Ser/Thr protein kinase family.</text>
</comment>
<dbReference type="GO" id="GO:0005524">
    <property type="term" value="F:ATP binding"/>
    <property type="evidence" value="ECO:0007669"/>
    <property type="project" value="UniProtKB-UniRule"/>
</dbReference>
<evidence type="ECO:0000313" key="24">
    <source>
        <dbReference type="Proteomes" id="UP000325081"/>
    </source>
</evidence>
<evidence type="ECO:0000256" key="14">
    <source>
        <dbReference type="ARBA" id="ARBA00022989"/>
    </source>
</evidence>
<comment type="catalytic activity">
    <reaction evidence="18">
        <text>L-seryl-[protein] + ATP = O-phospho-L-seryl-[protein] + ADP + H(+)</text>
        <dbReference type="Rhea" id="RHEA:17989"/>
        <dbReference type="Rhea" id="RHEA-COMP:9863"/>
        <dbReference type="Rhea" id="RHEA-COMP:11604"/>
        <dbReference type="ChEBI" id="CHEBI:15378"/>
        <dbReference type="ChEBI" id="CHEBI:29999"/>
        <dbReference type="ChEBI" id="CHEBI:30616"/>
        <dbReference type="ChEBI" id="CHEBI:83421"/>
        <dbReference type="ChEBI" id="CHEBI:456216"/>
        <dbReference type="EC" id="2.7.11.1"/>
    </reaction>
</comment>
<keyword evidence="24" id="KW-1185">Reference proteome</keyword>
<dbReference type="OrthoDB" id="676979at2759"/>
<dbReference type="InterPro" id="IPR008271">
    <property type="entry name" value="Ser/Thr_kinase_AS"/>
</dbReference>
<dbReference type="InterPro" id="IPR013210">
    <property type="entry name" value="LRR_N_plant-typ"/>
</dbReference>
<comment type="caution">
    <text evidence="23">The sequence shown here is derived from an EMBL/GenBank/DDBJ whole genome shotgun (WGS) entry which is preliminary data.</text>
</comment>
<feature type="transmembrane region" description="Helical" evidence="20">
    <location>
        <begin position="651"/>
        <end position="671"/>
    </location>
</feature>
<dbReference type="SMART" id="SM00369">
    <property type="entry name" value="LRR_TYP"/>
    <property type="match status" value="9"/>
</dbReference>
<keyword evidence="8 20" id="KW-0812">Transmembrane</keyword>
<dbReference type="PANTHER" id="PTHR48056:SF25">
    <property type="entry name" value="PROTEIN KINASE DOMAIN-CONTAINING PROTEIN"/>
    <property type="match status" value="1"/>
</dbReference>
<dbReference type="InterPro" id="IPR003591">
    <property type="entry name" value="Leu-rich_rpt_typical-subtyp"/>
</dbReference>
<keyword evidence="10" id="KW-0677">Repeat</keyword>
<evidence type="ECO:0000313" key="23">
    <source>
        <dbReference type="EMBL" id="GER35078.1"/>
    </source>
</evidence>
<keyword evidence="14 20" id="KW-1133">Transmembrane helix</keyword>
<dbReference type="InterPro" id="IPR000719">
    <property type="entry name" value="Prot_kinase_dom"/>
</dbReference>
<dbReference type="Pfam" id="PF00069">
    <property type="entry name" value="Pkinase"/>
    <property type="match status" value="1"/>
</dbReference>
<dbReference type="FunFam" id="3.30.200.20:FF:000292">
    <property type="entry name" value="Leucine-rich repeat receptor-like serine/threonine-protein kinase BAM1"/>
    <property type="match status" value="1"/>
</dbReference>
<dbReference type="InterPro" id="IPR017441">
    <property type="entry name" value="Protein_kinase_ATP_BS"/>
</dbReference>
<dbReference type="Pfam" id="PF07714">
    <property type="entry name" value="PK_Tyr_Ser-Thr"/>
    <property type="match status" value="1"/>
</dbReference>
<evidence type="ECO:0000256" key="3">
    <source>
        <dbReference type="ARBA" id="ARBA00009592"/>
    </source>
</evidence>
<evidence type="ECO:0000256" key="21">
    <source>
        <dbReference type="SAM" id="SignalP"/>
    </source>
</evidence>
<accession>A0A5A7PQY0</accession>
<evidence type="ECO:0000256" key="5">
    <source>
        <dbReference type="ARBA" id="ARBA00022527"/>
    </source>
</evidence>
<keyword evidence="9 21" id="KW-0732">Signal</keyword>
<keyword evidence="12 23" id="KW-0418">Kinase</keyword>
<protein>
    <recommendedName>
        <fullName evidence="4">non-specific serine/threonine protein kinase</fullName>
        <ecNumber evidence="4">2.7.11.1</ecNumber>
    </recommendedName>
</protein>
<reference evidence="24" key="1">
    <citation type="journal article" date="2019" name="Curr. Biol.">
        <title>Genome Sequence of Striga asiatica Provides Insight into the Evolution of Plant Parasitism.</title>
        <authorList>
            <person name="Yoshida S."/>
            <person name="Kim S."/>
            <person name="Wafula E.K."/>
            <person name="Tanskanen J."/>
            <person name="Kim Y.M."/>
            <person name="Honaas L."/>
            <person name="Yang Z."/>
            <person name="Spallek T."/>
            <person name="Conn C.E."/>
            <person name="Ichihashi Y."/>
            <person name="Cheong K."/>
            <person name="Cui S."/>
            <person name="Der J.P."/>
            <person name="Gundlach H."/>
            <person name="Jiao Y."/>
            <person name="Hori C."/>
            <person name="Ishida J.K."/>
            <person name="Kasahara H."/>
            <person name="Kiba T."/>
            <person name="Kim M.S."/>
            <person name="Koo N."/>
            <person name="Laohavisit A."/>
            <person name="Lee Y.H."/>
            <person name="Lumba S."/>
            <person name="McCourt P."/>
            <person name="Mortimer J.C."/>
            <person name="Mutuku J.M."/>
            <person name="Nomura T."/>
            <person name="Sasaki-Sekimoto Y."/>
            <person name="Seto Y."/>
            <person name="Wang Y."/>
            <person name="Wakatake T."/>
            <person name="Sakakibara H."/>
            <person name="Demura T."/>
            <person name="Yamaguchi S."/>
            <person name="Yoneyama K."/>
            <person name="Manabe R.I."/>
            <person name="Nelson D.C."/>
            <person name="Schulman A.H."/>
            <person name="Timko M.P."/>
            <person name="dePamphilis C.W."/>
            <person name="Choi D."/>
            <person name="Shirasu K."/>
        </authorList>
    </citation>
    <scope>NUCLEOTIDE SEQUENCE [LARGE SCALE GENOMIC DNA]</scope>
    <source>
        <strain evidence="24">cv. UVA1</strain>
    </source>
</reference>
<dbReference type="EC" id="2.7.11.1" evidence="4"/>
<evidence type="ECO:0000256" key="19">
    <source>
        <dbReference type="PROSITE-ProRule" id="PRU10141"/>
    </source>
</evidence>
<dbReference type="Pfam" id="PF08263">
    <property type="entry name" value="LRRNT_2"/>
    <property type="match status" value="1"/>
</dbReference>
<comment type="similarity">
    <text evidence="3">Belongs to the RLP family.</text>
</comment>
<evidence type="ECO:0000259" key="22">
    <source>
        <dbReference type="PROSITE" id="PS50011"/>
    </source>
</evidence>
<evidence type="ECO:0000256" key="16">
    <source>
        <dbReference type="ARBA" id="ARBA00023180"/>
    </source>
</evidence>
<sequence length="1066" mass="115724">MTLFPSFLLAVALLTTTTADPSPSLQLLSLLALKSSLSDPLNSFQTWNVTTAASPVNDSSRPVECSWPGVGCNLLGNRVTSLDLSGRHLSGSIPADVKYLTHLTSLNLSWNSFDGPLPGAVFELTSLRTLDINHNQFNSSFPAGISKLESLEFFNAFSNNFSGPLPEEVVLLENLEYLNLGGSYFEGEIPSSYGKFAKLRSLYLNGNSLVGRIPSELGSLRRLEHVELGYNLYSGEIPLQLFNLSKLSYLDLSGANLSGHLPNEIGSVESLQFLLLFNNKLSGPIPASWARMVSLQVLDLSNNNLSGQIPTGFSDLKELTTLSLMNNELTGEIPEGIGQLPNLEILSLWNNSLSGILPQSLGSNARLQKLDVSTNSLSGPIPPDLCLSNNLVKLVLFSNQFSGQIPPSLANCTALSRVRIQNNQLNGSIPSGFGSLPNLTYFELSKNRLSGSIPNDIVNAERLQFLNISENTFDSKLPENIWKAPGLQIFSASSANLTGKIPDFIVCRNFYKIELDGNNLTGGIPWDIGHCVKLIALNLRRNSLTGIIPWEISTLPSITDVDLSHNYLTGTIPSSFANTTTLENFNVSYNQLTGPIPSSGQPFAGLHPSSFAGNQGLCGSSINIPCRTGLSGGPSAEATNVHRRPKKTAGAIVWIVAAAFGVGLFVLIAGGRCFRAKYGPKLPGSGRREVGPWRLTAFQRLNFTADDILNCLDSSDKVLGMGSTGTVYKAEMPGGEIIAVKRLWAKNKENIRRRRSGVLAEVDVLGNVRHRNIVRLLGCCSNNQCTMLLYEYMPNGSLDDLLHGKNKAENLVADWVTRYKIALGVAQGICYLHHDCDPVIVHRDLKPSNILLDAEMEARVADFGVAKLIESDESMSVIAGSYGYIAPDCLGLVVENLSYGNATGIAFFEAAPQFGVVIRVNKTREYAYTLQVDEKSDIYSYGVVLMEILTGKRSVDAEFGDGNSIVDWVKSKMKVKSDLIDVLDKNAGASCAPVREEMMLLLRVALLCTSRNPAERPSMRDVVSMLQEAKPKRKLAGGDGGLMGCDYDDVIGDRDYQDVKKSTVEC</sequence>
<dbReference type="FunFam" id="3.80.10.10:FF:000041">
    <property type="entry name" value="LRR receptor-like serine/threonine-protein kinase ERECTA"/>
    <property type="match status" value="1"/>
</dbReference>
<keyword evidence="11 19" id="KW-0547">Nucleotide-binding</keyword>
<feature type="chain" id="PRO_5022660570" description="non-specific serine/threonine protein kinase" evidence="21">
    <location>
        <begin position="20"/>
        <end position="1066"/>
    </location>
</feature>
<evidence type="ECO:0000256" key="7">
    <source>
        <dbReference type="ARBA" id="ARBA00022679"/>
    </source>
</evidence>
<evidence type="ECO:0000256" key="12">
    <source>
        <dbReference type="ARBA" id="ARBA00022777"/>
    </source>
</evidence>
<dbReference type="InterPro" id="IPR055414">
    <property type="entry name" value="LRR_R13L4/SHOC2-like"/>
</dbReference>
<dbReference type="InterPro" id="IPR001611">
    <property type="entry name" value="Leu-rich_rpt"/>
</dbReference>
<dbReference type="FunFam" id="1.10.510.10:FF:001023">
    <property type="entry name" value="Os07g0541700 protein"/>
    <property type="match status" value="1"/>
</dbReference>
<feature type="domain" description="Protein kinase" evidence="22">
    <location>
        <begin position="713"/>
        <end position="1030"/>
    </location>
</feature>
<evidence type="ECO:0000256" key="11">
    <source>
        <dbReference type="ARBA" id="ARBA00022741"/>
    </source>
</evidence>
<dbReference type="PROSITE" id="PS00108">
    <property type="entry name" value="PROTEIN_KINASE_ST"/>
    <property type="match status" value="1"/>
</dbReference>
<dbReference type="GO" id="GO:0009791">
    <property type="term" value="P:post-embryonic development"/>
    <property type="evidence" value="ECO:0007669"/>
    <property type="project" value="UniProtKB-ARBA"/>
</dbReference>
<comment type="subcellular location">
    <subcellularLocation>
        <location evidence="1">Cell membrane</location>
        <topology evidence="1">Single-pass type I membrane protein</topology>
    </subcellularLocation>
</comment>
<proteinExistence type="inferred from homology"/>
<evidence type="ECO:0000256" key="2">
    <source>
        <dbReference type="ARBA" id="ARBA00008684"/>
    </source>
</evidence>
<dbReference type="InterPro" id="IPR011009">
    <property type="entry name" value="Kinase-like_dom_sf"/>
</dbReference>
<comment type="catalytic activity">
    <reaction evidence="17">
        <text>L-threonyl-[protein] + ATP = O-phospho-L-threonyl-[protein] + ADP + H(+)</text>
        <dbReference type="Rhea" id="RHEA:46608"/>
        <dbReference type="Rhea" id="RHEA-COMP:11060"/>
        <dbReference type="Rhea" id="RHEA-COMP:11605"/>
        <dbReference type="ChEBI" id="CHEBI:15378"/>
        <dbReference type="ChEBI" id="CHEBI:30013"/>
        <dbReference type="ChEBI" id="CHEBI:30616"/>
        <dbReference type="ChEBI" id="CHEBI:61977"/>
        <dbReference type="ChEBI" id="CHEBI:456216"/>
        <dbReference type="EC" id="2.7.11.1"/>
    </reaction>
</comment>
<evidence type="ECO:0000256" key="18">
    <source>
        <dbReference type="ARBA" id="ARBA00048679"/>
    </source>
</evidence>
<organism evidence="23 24">
    <name type="scientific">Striga asiatica</name>
    <name type="common">Asiatic witchweed</name>
    <name type="synonym">Buchnera asiatica</name>
    <dbReference type="NCBI Taxonomy" id="4170"/>
    <lineage>
        <taxon>Eukaryota</taxon>
        <taxon>Viridiplantae</taxon>
        <taxon>Streptophyta</taxon>
        <taxon>Embryophyta</taxon>
        <taxon>Tracheophyta</taxon>
        <taxon>Spermatophyta</taxon>
        <taxon>Magnoliopsida</taxon>
        <taxon>eudicotyledons</taxon>
        <taxon>Gunneridae</taxon>
        <taxon>Pentapetalae</taxon>
        <taxon>asterids</taxon>
        <taxon>lamiids</taxon>
        <taxon>Lamiales</taxon>
        <taxon>Orobanchaceae</taxon>
        <taxon>Buchnereae</taxon>
        <taxon>Striga</taxon>
    </lineage>
</organism>
<dbReference type="SMART" id="SM00220">
    <property type="entry name" value="S_TKc"/>
    <property type="match status" value="1"/>
</dbReference>
<keyword evidence="7" id="KW-0808">Transferase</keyword>
<name>A0A5A7PQY0_STRAF</name>
<dbReference type="GO" id="GO:0005886">
    <property type="term" value="C:plasma membrane"/>
    <property type="evidence" value="ECO:0007669"/>
    <property type="project" value="UniProtKB-SubCell"/>
</dbReference>
<evidence type="ECO:0000256" key="8">
    <source>
        <dbReference type="ARBA" id="ARBA00022692"/>
    </source>
</evidence>
<keyword evidence="5" id="KW-0723">Serine/threonine-protein kinase</keyword>
<dbReference type="Pfam" id="PF00560">
    <property type="entry name" value="LRR_1"/>
    <property type="match status" value="5"/>
</dbReference>
<dbReference type="Proteomes" id="UP000325081">
    <property type="component" value="Unassembled WGS sequence"/>
</dbReference>
<keyword evidence="23" id="KW-0675">Receptor</keyword>
<evidence type="ECO:0000256" key="17">
    <source>
        <dbReference type="ARBA" id="ARBA00047899"/>
    </source>
</evidence>